<dbReference type="PROSITE" id="PS51257">
    <property type="entry name" value="PROKAR_LIPOPROTEIN"/>
    <property type="match status" value="1"/>
</dbReference>
<protein>
    <recommendedName>
        <fullName evidence="3">Lipoprotein</fullName>
    </recommendedName>
</protein>
<reference evidence="1" key="1">
    <citation type="submission" date="2023-06" db="EMBL/GenBank/DDBJ databases">
        <title>Genomic of Parafulvivirga corallium.</title>
        <authorList>
            <person name="Wang G."/>
        </authorList>
    </citation>
    <scope>NUCLEOTIDE SEQUENCE</scope>
    <source>
        <strain evidence="1">BMA10</strain>
    </source>
</reference>
<dbReference type="RefSeq" id="WP_346753594.1">
    <property type="nucleotide sequence ID" value="NZ_JAUJEA010000007.1"/>
</dbReference>
<proteinExistence type="predicted"/>
<accession>A0ABT8KTS9</accession>
<gene>
    <name evidence="1" type="ORF">QQ008_19450</name>
</gene>
<sequence>MKKVLIFLPFLFVVVSCVVTSTDYKNKFSIGPHFKKGESVTFGQIRQQGQSIIIEDFKIWLFNAFLECEIKLHHLENFQTLFKKEKLNLDNIDQVDTMLYQKIFDIAQTDYLIVFSIADTYSNKVVSSSSEYDSKSGITTLNEDYGSGAKLTFHIVDLKYQKFLKTLDVKVTENNFEVEGHEFDNTSGDSSLKKALVKGMKKILKEGSCKK</sequence>
<evidence type="ECO:0000313" key="2">
    <source>
        <dbReference type="Proteomes" id="UP001172082"/>
    </source>
</evidence>
<dbReference type="Proteomes" id="UP001172082">
    <property type="component" value="Unassembled WGS sequence"/>
</dbReference>
<evidence type="ECO:0000313" key="1">
    <source>
        <dbReference type="EMBL" id="MDN5203573.1"/>
    </source>
</evidence>
<keyword evidence="2" id="KW-1185">Reference proteome</keyword>
<name>A0ABT8KTS9_9BACT</name>
<comment type="caution">
    <text evidence="1">The sequence shown here is derived from an EMBL/GenBank/DDBJ whole genome shotgun (WGS) entry which is preliminary data.</text>
</comment>
<evidence type="ECO:0008006" key="3">
    <source>
        <dbReference type="Google" id="ProtNLM"/>
    </source>
</evidence>
<organism evidence="1 2">
    <name type="scientific">Splendidivirga corallicola</name>
    <dbReference type="NCBI Taxonomy" id="3051826"/>
    <lineage>
        <taxon>Bacteria</taxon>
        <taxon>Pseudomonadati</taxon>
        <taxon>Bacteroidota</taxon>
        <taxon>Cytophagia</taxon>
        <taxon>Cytophagales</taxon>
        <taxon>Splendidivirgaceae</taxon>
        <taxon>Splendidivirga</taxon>
    </lineage>
</organism>
<dbReference type="EMBL" id="JAUJEA010000007">
    <property type="protein sequence ID" value="MDN5203573.1"/>
    <property type="molecule type" value="Genomic_DNA"/>
</dbReference>